<comment type="caution">
    <text evidence="1">The sequence shown here is derived from an EMBL/GenBank/DDBJ whole genome shotgun (WGS) entry which is preliminary data.</text>
</comment>
<name>A0ABQ1VBE4_9BACT</name>
<proteinExistence type="predicted"/>
<keyword evidence="2" id="KW-1185">Reference proteome</keyword>
<reference evidence="2" key="1">
    <citation type="journal article" date="2019" name="Int. J. Syst. Evol. Microbiol.">
        <title>The Global Catalogue of Microorganisms (GCM) 10K type strain sequencing project: providing services to taxonomists for standard genome sequencing and annotation.</title>
        <authorList>
            <consortium name="The Broad Institute Genomics Platform"/>
            <consortium name="The Broad Institute Genome Sequencing Center for Infectious Disease"/>
            <person name="Wu L."/>
            <person name="Ma J."/>
        </authorList>
    </citation>
    <scope>NUCLEOTIDE SEQUENCE [LARGE SCALE GENOMIC DNA]</scope>
    <source>
        <strain evidence="2">CGMCC 1.15407</strain>
    </source>
</reference>
<dbReference type="Pfam" id="PF14052">
    <property type="entry name" value="Caps_assemb_Wzi"/>
    <property type="match status" value="1"/>
</dbReference>
<organism evidence="1 2">
    <name type="scientific">Echinicola rosea</name>
    <dbReference type="NCBI Taxonomy" id="1807691"/>
    <lineage>
        <taxon>Bacteria</taxon>
        <taxon>Pseudomonadati</taxon>
        <taxon>Bacteroidota</taxon>
        <taxon>Cytophagia</taxon>
        <taxon>Cytophagales</taxon>
        <taxon>Cyclobacteriaceae</taxon>
        <taxon>Echinicola</taxon>
    </lineage>
</organism>
<evidence type="ECO:0008006" key="3">
    <source>
        <dbReference type="Google" id="ProtNLM"/>
    </source>
</evidence>
<dbReference type="EMBL" id="BMIU01000041">
    <property type="protein sequence ID" value="GGF51679.1"/>
    <property type="molecule type" value="Genomic_DNA"/>
</dbReference>
<protein>
    <recommendedName>
        <fullName evidence="3">Capsule assembly protein Wzi</fullName>
    </recommendedName>
</protein>
<dbReference type="Gene3D" id="2.40.160.130">
    <property type="entry name" value="Capsule assembly protein Wzi"/>
    <property type="match status" value="1"/>
</dbReference>
<dbReference type="InterPro" id="IPR038636">
    <property type="entry name" value="Wzi_sf"/>
</dbReference>
<accession>A0ABQ1VBE4</accession>
<gene>
    <name evidence="1" type="ORF">GCM10011339_45260</name>
</gene>
<sequence>MRRADNEKVIMNYMVNQRRFYLGALLYLVLINLGWGQTTPAGSPVFEEAIRRKQLLGELDSTVSFNIRPIQLRFLYNQEVYADYQYFEGGDKLGAIERKTDKKYFSYLPLRNTLAYNSVRPYGWGDGPMIPNVGFQNKFSGGVAAKFHFINIQLMPEWVWAQNNDFDGYPNNFSNSVNKARYWFWNYGDHPERFGEKSYNRLGWGQSKITLGYGAFEIGASTENIWWGPGQFNALIFSNNAPGFPHLTLNTTRPAKTFLGSFEGQLIMGRLEPSGHAPSQLKALNDQFFRPLSDDWRYLNGISVSYQPKWVPGLFLGFNRTFQQYSEDKSDSFEDWFPIFEVFTKSGLFEDGNSVDYDSRAQDQQVSVFGRYLITKANAEIYFEYGRRDHAYTDREFVLNPEHARAYLLGFNKLFELPYPNKYVQIRAEMTQQQESVNRYIRYGGLDGGTSWGTHYQVRGFTHYGQPLGVGIGTGSNVQTIEVSLIDKLNKYGIVLERLANHQDFYYRGLGQQEERQPWVDLSLGFLFDYQWDRFLLSSCLQMINGLNYQWQLDPASTEEFPVGKDKFSVFAQAHLIYLIGKK</sequence>
<evidence type="ECO:0000313" key="1">
    <source>
        <dbReference type="EMBL" id="GGF51679.1"/>
    </source>
</evidence>
<evidence type="ECO:0000313" key="2">
    <source>
        <dbReference type="Proteomes" id="UP000647339"/>
    </source>
</evidence>
<dbReference type="InterPro" id="IPR026950">
    <property type="entry name" value="Caps_assemb_Wzi"/>
</dbReference>
<dbReference type="Proteomes" id="UP000647339">
    <property type="component" value="Unassembled WGS sequence"/>
</dbReference>